<proteinExistence type="predicted"/>
<evidence type="ECO:0000256" key="1">
    <source>
        <dbReference type="SAM" id="Phobius"/>
    </source>
</evidence>
<keyword evidence="1" id="KW-0472">Membrane</keyword>
<comment type="caution">
    <text evidence="2">The sequence shown here is derived from an EMBL/GenBank/DDBJ whole genome shotgun (WGS) entry which is preliminary data.</text>
</comment>
<evidence type="ECO:0000313" key="3">
    <source>
        <dbReference type="Proteomes" id="UP000823775"/>
    </source>
</evidence>
<keyword evidence="1" id="KW-0812">Transmembrane</keyword>
<protein>
    <submittedName>
        <fullName evidence="2">Uncharacterized protein</fullName>
    </submittedName>
</protein>
<name>A0ABS8WN65_DATST</name>
<dbReference type="EMBL" id="JACEIK010008456">
    <property type="protein sequence ID" value="MCE3051371.1"/>
    <property type="molecule type" value="Genomic_DNA"/>
</dbReference>
<reference evidence="2 3" key="1">
    <citation type="journal article" date="2021" name="BMC Genomics">
        <title>Datura genome reveals duplications of psychoactive alkaloid biosynthetic genes and high mutation rate following tissue culture.</title>
        <authorList>
            <person name="Rajewski A."/>
            <person name="Carter-House D."/>
            <person name="Stajich J."/>
            <person name="Litt A."/>
        </authorList>
    </citation>
    <scope>NUCLEOTIDE SEQUENCE [LARGE SCALE GENOMIC DNA]</scope>
    <source>
        <strain evidence="2">AR-01</strain>
    </source>
</reference>
<evidence type="ECO:0000313" key="2">
    <source>
        <dbReference type="EMBL" id="MCE3051371.1"/>
    </source>
</evidence>
<dbReference type="Proteomes" id="UP000823775">
    <property type="component" value="Unassembled WGS sequence"/>
</dbReference>
<accession>A0ABS8WN65</accession>
<gene>
    <name evidence="2" type="ORF">HAX54_049625</name>
</gene>
<keyword evidence="3" id="KW-1185">Reference proteome</keyword>
<keyword evidence="1" id="KW-1133">Transmembrane helix</keyword>
<feature type="transmembrane region" description="Helical" evidence="1">
    <location>
        <begin position="12"/>
        <end position="30"/>
    </location>
</feature>
<organism evidence="2 3">
    <name type="scientific">Datura stramonium</name>
    <name type="common">Jimsonweed</name>
    <name type="synonym">Common thornapple</name>
    <dbReference type="NCBI Taxonomy" id="4076"/>
    <lineage>
        <taxon>Eukaryota</taxon>
        <taxon>Viridiplantae</taxon>
        <taxon>Streptophyta</taxon>
        <taxon>Embryophyta</taxon>
        <taxon>Tracheophyta</taxon>
        <taxon>Spermatophyta</taxon>
        <taxon>Magnoliopsida</taxon>
        <taxon>eudicotyledons</taxon>
        <taxon>Gunneridae</taxon>
        <taxon>Pentapetalae</taxon>
        <taxon>asterids</taxon>
        <taxon>lamiids</taxon>
        <taxon>Solanales</taxon>
        <taxon>Solanaceae</taxon>
        <taxon>Solanoideae</taxon>
        <taxon>Datureae</taxon>
        <taxon>Datura</taxon>
    </lineage>
</organism>
<sequence>MLTLPPVMVPLLQAGTMILSVLWYLLMAYVPGVFPVSIELPLVVDADLREMPGEIAALAKAHVELREDLEKQKKKRHSFDKLLVHVWKGVKVILKHLSPGIRTPQATRRDLPEFSFLSGFEEGAVGDPSSGSDKAFN</sequence>